<feature type="compositionally biased region" description="Low complexity" evidence="1">
    <location>
        <begin position="227"/>
        <end position="236"/>
    </location>
</feature>
<reference evidence="3 4" key="1">
    <citation type="submission" date="2019-02" db="EMBL/GenBank/DDBJ databases">
        <title>Genome sequencing of the rare red list fungi Phlebia centrifuga.</title>
        <authorList>
            <person name="Buettner E."/>
            <person name="Kellner H."/>
        </authorList>
    </citation>
    <scope>NUCLEOTIDE SEQUENCE [LARGE SCALE GENOMIC DNA]</scope>
    <source>
        <strain evidence="3 4">DSM 108282</strain>
    </source>
</reference>
<feature type="region of interest" description="Disordered" evidence="1">
    <location>
        <begin position="1"/>
        <end position="350"/>
    </location>
</feature>
<feature type="compositionally biased region" description="Low complexity" evidence="1">
    <location>
        <begin position="164"/>
        <end position="175"/>
    </location>
</feature>
<comment type="caution">
    <text evidence="3">The sequence shown here is derived from an EMBL/GenBank/DDBJ whole genome shotgun (WGS) entry which is preliminary data.</text>
</comment>
<evidence type="ECO:0000313" key="3">
    <source>
        <dbReference type="EMBL" id="THG93140.1"/>
    </source>
</evidence>
<feature type="domain" description="DUF6532" evidence="2">
    <location>
        <begin position="408"/>
        <end position="612"/>
    </location>
</feature>
<feature type="compositionally biased region" description="Basic and acidic residues" evidence="1">
    <location>
        <begin position="321"/>
        <end position="333"/>
    </location>
</feature>
<evidence type="ECO:0000313" key="4">
    <source>
        <dbReference type="Proteomes" id="UP000309038"/>
    </source>
</evidence>
<protein>
    <recommendedName>
        <fullName evidence="2">DUF6532 domain-containing protein</fullName>
    </recommendedName>
</protein>
<evidence type="ECO:0000259" key="2">
    <source>
        <dbReference type="Pfam" id="PF20149"/>
    </source>
</evidence>
<accession>A0A4S4K6X3</accession>
<feature type="compositionally biased region" description="Low complexity" evidence="1">
    <location>
        <begin position="52"/>
        <end position="61"/>
    </location>
</feature>
<organism evidence="3 4">
    <name type="scientific">Hermanssonia centrifuga</name>
    <dbReference type="NCBI Taxonomy" id="98765"/>
    <lineage>
        <taxon>Eukaryota</taxon>
        <taxon>Fungi</taxon>
        <taxon>Dikarya</taxon>
        <taxon>Basidiomycota</taxon>
        <taxon>Agaricomycotina</taxon>
        <taxon>Agaricomycetes</taxon>
        <taxon>Polyporales</taxon>
        <taxon>Meruliaceae</taxon>
        <taxon>Hermanssonia</taxon>
    </lineage>
</organism>
<feature type="compositionally biased region" description="Basic and acidic residues" evidence="1">
    <location>
        <begin position="76"/>
        <end position="88"/>
    </location>
</feature>
<sequence length="615" mass="68781">MQNQVWQRDAPKRKRAQSIGDADKETEEQPPTKHSTKSKKQRGEVGSDKQKQTTSGTKTKQLPSSRPGRPVLQRRLLTDEHDGDETSAKDTPLPSKVIITAEKRLGGSHPMQDIKPADPLAQSASSSKSDIPRTIGKAKRVPNDDVNPSEDRDSDGGSGDEDSGGSNTDNTSGNNEDLDVMEHDPIRLQKALQQEVPRWADAQHPGDTLSDGEDEENWQPRRHVSRRSSQASAHSSAPPPETSGASSEDEEALAVEDSDSEGLFFSNDNNVHYVNRDKQPKQKTVTTSKRSKATIVPTTKKSAKRTSAEHVAQLPKQKAVSRREQAVQKERPRFRTASAKEDEEGCEDPVQVASRATTVRQGPRTQENMTKWEKNWPVSTRIIYNTRVKLNMSAQSLNIQRILKRVIEEFIVDYAFTQAIYPVDTRITTQRSIVIAVAAQLDFKEVIGRLQDDWEYAKEFIEVGEHRLTILRGGIKKTVNQVLAAIYELKQGRCRERVALLCTDLQYIYPGDVETKLDKKNPFANKLITQLLAAHFFNGAKSIASQYPDHFESIIEDKPDEKEIPEAMLGIVCVAIHDGLNDWTMGTFTIPNDFEVGKAEAEYLKVIDFLAEIKA</sequence>
<dbReference type="InterPro" id="IPR045341">
    <property type="entry name" value="DUF6532"/>
</dbReference>
<keyword evidence="4" id="KW-1185">Reference proteome</keyword>
<feature type="compositionally biased region" description="Basic and acidic residues" evidence="1">
    <location>
        <begin position="41"/>
        <end position="51"/>
    </location>
</feature>
<dbReference type="EMBL" id="SGPJ01000761">
    <property type="protein sequence ID" value="THG93140.1"/>
    <property type="molecule type" value="Genomic_DNA"/>
</dbReference>
<dbReference type="Proteomes" id="UP000309038">
    <property type="component" value="Unassembled WGS sequence"/>
</dbReference>
<dbReference type="Pfam" id="PF20149">
    <property type="entry name" value="DUF6532"/>
    <property type="match status" value="1"/>
</dbReference>
<name>A0A4S4K6X3_9APHY</name>
<feature type="compositionally biased region" description="Acidic residues" evidence="1">
    <location>
        <begin position="247"/>
        <end position="260"/>
    </location>
</feature>
<evidence type="ECO:0000256" key="1">
    <source>
        <dbReference type="SAM" id="MobiDB-lite"/>
    </source>
</evidence>
<gene>
    <name evidence="3" type="ORF">EW026_g8017</name>
</gene>
<feature type="non-terminal residue" evidence="3">
    <location>
        <position position="615"/>
    </location>
</feature>
<dbReference type="AlphaFoldDB" id="A0A4S4K6X3"/>
<proteinExistence type="predicted"/>